<dbReference type="EMBL" id="CP017641">
    <property type="protein sequence ID" value="APZ96392.1"/>
    <property type="molecule type" value="Genomic_DNA"/>
</dbReference>
<keyword evidence="1" id="KW-0812">Transmembrane</keyword>
<accession>A0A1P8WQR6</accession>
<dbReference type="AlphaFoldDB" id="A0A1P8WQR6"/>
<sequence>MRVNTELRWPVSTSSLAPCRYWLSVSPVVGKAGSGVLASYNKATLKYNATGDSAVNTDNGFLFWTAGGTNFAPRSLDYSMGLAGTAVPKPSAAMLLVGGVVAMLLTRRSVRKK</sequence>
<organism evidence="2 3">
    <name type="scientific">Fuerstiella marisgermanici</name>
    <dbReference type="NCBI Taxonomy" id="1891926"/>
    <lineage>
        <taxon>Bacteria</taxon>
        <taxon>Pseudomonadati</taxon>
        <taxon>Planctomycetota</taxon>
        <taxon>Planctomycetia</taxon>
        <taxon>Planctomycetales</taxon>
        <taxon>Planctomycetaceae</taxon>
        <taxon>Fuerstiella</taxon>
    </lineage>
</organism>
<evidence type="ECO:0000313" key="2">
    <source>
        <dbReference type="EMBL" id="APZ96392.1"/>
    </source>
</evidence>
<feature type="transmembrane region" description="Helical" evidence="1">
    <location>
        <begin position="86"/>
        <end position="105"/>
    </location>
</feature>
<gene>
    <name evidence="2" type="ORF">Fuma_06061</name>
</gene>
<keyword evidence="3" id="KW-1185">Reference proteome</keyword>
<evidence type="ECO:0000256" key="1">
    <source>
        <dbReference type="SAM" id="Phobius"/>
    </source>
</evidence>
<protein>
    <recommendedName>
        <fullName evidence="4">PEP-CTERM protein-sorting domain-containing protein</fullName>
    </recommendedName>
</protein>
<evidence type="ECO:0000313" key="3">
    <source>
        <dbReference type="Proteomes" id="UP000187735"/>
    </source>
</evidence>
<reference evidence="2 3" key="1">
    <citation type="journal article" date="2016" name="Front. Microbiol.">
        <title>Fuerstia marisgermanicae gen. nov., sp. nov., an Unusual Member of the Phylum Planctomycetes from the German Wadden Sea.</title>
        <authorList>
            <person name="Kohn T."/>
            <person name="Heuer A."/>
            <person name="Jogler M."/>
            <person name="Vollmers J."/>
            <person name="Boedeker C."/>
            <person name="Bunk B."/>
            <person name="Rast P."/>
            <person name="Borchert D."/>
            <person name="Glockner I."/>
            <person name="Freese H.M."/>
            <person name="Klenk H.P."/>
            <person name="Overmann J."/>
            <person name="Kaster A.K."/>
            <person name="Rohde M."/>
            <person name="Wiegand S."/>
            <person name="Jogler C."/>
        </authorList>
    </citation>
    <scope>NUCLEOTIDE SEQUENCE [LARGE SCALE GENOMIC DNA]</scope>
    <source>
        <strain evidence="2 3">NH11</strain>
    </source>
</reference>
<dbReference type="Proteomes" id="UP000187735">
    <property type="component" value="Chromosome"/>
</dbReference>
<proteinExistence type="predicted"/>
<keyword evidence="1" id="KW-0472">Membrane</keyword>
<dbReference type="KEGG" id="fmr:Fuma_06061"/>
<name>A0A1P8WQR6_9PLAN</name>
<dbReference type="STRING" id="1891926.Fuma_06061"/>
<evidence type="ECO:0008006" key="4">
    <source>
        <dbReference type="Google" id="ProtNLM"/>
    </source>
</evidence>
<keyword evidence="1" id="KW-1133">Transmembrane helix</keyword>